<keyword evidence="5" id="KW-0297">G-protein coupled receptor</keyword>
<keyword evidence="4 11" id="KW-1133">Transmembrane helix</keyword>
<proteinExistence type="predicted"/>
<dbReference type="SUPFAM" id="SSF53822">
    <property type="entry name" value="Periplasmic binding protein-like I"/>
    <property type="match status" value="1"/>
</dbReference>
<keyword evidence="8" id="KW-0325">Glycoprotein</keyword>
<dbReference type="Pfam" id="PF01094">
    <property type="entry name" value="ANF_receptor"/>
    <property type="match status" value="1"/>
</dbReference>
<evidence type="ECO:0000256" key="7">
    <source>
        <dbReference type="ARBA" id="ARBA00023170"/>
    </source>
</evidence>
<dbReference type="GO" id="GO:0004930">
    <property type="term" value="F:G protein-coupled receptor activity"/>
    <property type="evidence" value="ECO:0007669"/>
    <property type="project" value="UniProtKB-KW"/>
</dbReference>
<dbReference type="Gene3D" id="2.10.50.30">
    <property type="entry name" value="GPCR, family 3, nine cysteines domain"/>
    <property type="match status" value="1"/>
</dbReference>
<keyword evidence="2" id="KW-1003">Cell membrane</keyword>
<comment type="subcellular location">
    <subcellularLocation>
        <location evidence="1">Cell membrane</location>
        <topology evidence="1">Multi-pass membrane protein</topology>
    </subcellularLocation>
</comment>
<evidence type="ECO:0000256" key="2">
    <source>
        <dbReference type="ARBA" id="ARBA00022475"/>
    </source>
</evidence>
<dbReference type="Pfam" id="PF00003">
    <property type="entry name" value="7tm_3"/>
    <property type="match status" value="1"/>
</dbReference>
<evidence type="ECO:0000256" key="10">
    <source>
        <dbReference type="SAM" id="MobiDB-lite"/>
    </source>
</evidence>
<evidence type="ECO:0000313" key="13">
    <source>
        <dbReference type="WBParaSite" id="maker-PairedContig_2012-snap-gene-0.8-mRNA-1"/>
    </source>
</evidence>
<feature type="region of interest" description="Disordered" evidence="10">
    <location>
        <begin position="1090"/>
        <end position="1111"/>
    </location>
</feature>
<dbReference type="PANTHER" id="PTHR24060">
    <property type="entry name" value="METABOTROPIC GLUTAMATE RECEPTOR"/>
    <property type="match status" value="1"/>
</dbReference>
<evidence type="ECO:0000256" key="8">
    <source>
        <dbReference type="ARBA" id="ARBA00023180"/>
    </source>
</evidence>
<evidence type="ECO:0000256" key="4">
    <source>
        <dbReference type="ARBA" id="ARBA00022989"/>
    </source>
</evidence>
<keyword evidence="7" id="KW-0675">Receptor</keyword>
<feature type="transmembrane region" description="Helical" evidence="11">
    <location>
        <begin position="699"/>
        <end position="720"/>
    </location>
</feature>
<dbReference type="InterPro" id="IPR038550">
    <property type="entry name" value="GPCR_3_9-Cys_sf"/>
</dbReference>
<evidence type="ECO:0000259" key="12">
    <source>
        <dbReference type="PROSITE" id="PS50259"/>
    </source>
</evidence>
<keyword evidence="9" id="KW-0807">Transducer</keyword>
<evidence type="ECO:0000256" key="6">
    <source>
        <dbReference type="ARBA" id="ARBA00023136"/>
    </source>
</evidence>
<name>A0A1I8EGU4_WUCBA</name>
<feature type="transmembrane region" description="Helical" evidence="11">
    <location>
        <begin position="786"/>
        <end position="805"/>
    </location>
</feature>
<evidence type="ECO:0000256" key="1">
    <source>
        <dbReference type="ARBA" id="ARBA00004651"/>
    </source>
</evidence>
<evidence type="ECO:0000256" key="11">
    <source>
        <dbReference type="SAM" id="Phobius"/>
    </source>
</evidence>
<dbReference type="GO" id="GO:0005886">
    <property type="term" value="C:plasma membrane"/>
    <property type="evidence" value="ECO:0007669"/>
    <property type="project" value="UniProtKB-SubCell"/>
</dbReference>
<evidence type="ECO:0000256" key="5">
    <source>
        <dbReference type="ARBA" id="ARBA00023040"/>
    </source>
</evidence>
<dbReference type="PROSITE" id="PS50259">
    <property type="entry name" value="G_PROTEIN_RECEP_F3_4"/>
    <property type="match status" value="1"/>
</dbReference>
<dbReference type="WBParaSite" id="maker-PairedContig_2012-snap-gene-0.8-mRNA-1">
    <property type="protein sequence ID" value="maker-PairedContig_2012-snap-gene-0.8-mRNA-1"/>
    <property type="gene ID" value="maker-PairedContig_2012-snap-gene-0.8"/>
</dbReference>
<protein>
    <submittedName>
        <fullName evidence="13">G_PROTEIN_RECEP_F3_4 domain-containing protein</fullName>
    </submittedName>
</protein>
<dbReference type="InterPro" id="IPR028082">
    <property type="entry name" value="Peripla_BP_I"/>
</dbReference>
<keyword evidence="3 11" id="KW-0812">Transmembrane</keyword>
<accession>A0A1I8EGU4</accession>
<sequence>MNRSRNCSLLDLKNLLLEKNKVRIVNKTNAVRIDAKVSPTINKGQLKRQVKDNKKKKMKQKKILNVGKGIKLLASMVLYPKNADSTRHFLLFLRQYLLRNFCMHRRERQYSTDKIHMLIHSFVYLRLIFVILLTENSSIIFGRQVFLKGDIILGGLFPVHEAGLNGSECGVLKAAQGVQRLQAMLYALDLVNNDATILPVDSYALEQTLVFIKTIMSQTEEIYCSDGSKPIYQHHPVAAVIGAASSQVSVMVASMLQLFKVPQISYSSTGTELSEKSRFAYFSRVVPPDNFQATAMAHVVSALGWTYVHAIAVTGAYGERGIDSFRSAAAELGICIDGDVHKINRRWTDIQFKELFFKMKYTKKARGVVIFVDEDQLRRMLSSLDDIRHEDSTFDNYFWWIASDSWGIKQSVITGYEAMISGAVTISPDLKVVPDFDRYFKNLRPSNTFLREYWELINCTDEHNNFGECFDRHGITFKQEAYVPFVIDAVNVVAKALHQYIQLVVIIITAGVPPHIDANGDGIGNYNIYQLNDMGYYQNVGKWTAGKKLNLNVRRVRKGLKRWDGSLPLSVCSTDCPRGHYRAYQDQNCCWTCIPCDVCFQCPLGYAPNDDLVACKLIPPTTLEYNSPWVVLPAICSTLGIVATLFVLAVFIRYSSTPVIMASGRELCYFMLAGILLCYLSTFILVSKPNVAMCAASRILIGLSMSTIYAAILTKTNLLARIFLMQNVGRLDCIVPSAQIAICCGIVSIQLIGSLVWLIIDPPGTAILFPSRKETVLTCKARASHLLISLLYNMLLIIACTLYAFKTRRIPENFNETRLIGFTIICKNPPGREVKFSWRGDSSCQAVLCVTPSDTLALVLSHDVVVEITLNKHIRICRIGGVAATICSGGRVAAVHHPSVEIVQQETQVLFDMVQGPRVRATSDAVHVFGVKGTDPPTRVHSITKQEVLTHENVAVATDKFCLRRDIDATVALFLDDDGGSDVFGIYEDKHERCMLAARQANVDQKGNQLSAIVQGVKVKHDMDNGDTRIYCGRNFISLCVSTHALTLHSPWVDINVDRWSRTRLRRGEQIIETSKSHLKISQNTTHADFTLSSSESADESSSNEAKDGDL</sequence>
<feature type="transmembrane region" description="Helical" evidence="11">
    <location>
        <begin position="629"/>
        <end position="655"/>
    </location>
</feature>
<feature type="transmembrane region" description="Helical" evidence="11">
    <location>
        <begin position="667"/>
        <end position="687"/>
    </location>
</feature>
<dbReference type="InterPro" id="IPR017978">
    <property type="entry name" value="GPCR_3_C"/>
</dbReference>
<feature type="transmembrane region" description="Helical" evidence="11">
    <location>
        <begin position="740"/>
        <end position="760"/>
    </location>
</feature>
<evidence type="ECO:0000256" key="9">
    <source>
        <dbReference type="ARBA" id="ARBA00023224"/>
    </source>
</evidence>
<keyword evidence="6 11" id="KW-0472">Membrane</keyword>
<dbReference type="Gene3D" id="3.40.50.2300">
    <property type="match status" value="2"/>
</dbReference>
<dbReference type="InterPro" id="IPR001828">
    <property type="entry name" value="ANF_lig-bd_rcpt"/>
</dbReference>
<reference evidence="13" key="1">
    <citation type="submission" date="2016-11" db="UniProtKB">
        <authorList>
            <consortium name="WormBaseParasite"/>
        </authorList>
    </citation>
    <scope>IDENTIFICATION</scope>
    <source>
        <strain evidence="13">pt0022</strain>
    </source>
</reference>
<organism evidence="13">
    <name type="scientific">Wuchereria bancrofti</name>
    <dbReference type="NCBI Taxonomy" id="6293"/>
    <lineage>
        <taxon>Eukaryota</taxon>
        <taxon>Metazoa</taxon>
        <taxon>Ecdysozoa</taxon>
        <taxon>Nematoda</taxon>
        <taxon>Chromadorea</taxon>
        <taxon>Rhabditida</taxon>
        <taxon>Spirurina</taxon>
        <taxon>Spiruromorpha</taxon>
        <taxon>Filarioidea</taxon>
        <taxon>Onchocercidae</taxon>
        <taxon>Wuchereria</taxon>
    </lineage>
</organism>
<feature type="domain" description="G-protein coupled receptors family 3 profile" evidence="12">
    <location>
        <begin position="629"/>
        <end position="838"/>
    </location>
</feature>
<dbReference type="PRINTS" id="PR00248">
    <property type="entry name" value="GPCRMGR"/>
</dbReference>
<dbReference type="STRING" id="6293.A0A1I8EGU4"/>
<dbReference type="FunFam" id="3.40.50.2300:FF:000145">
    <property type="entry name" value="Glutamate receptor, metabotropic"/>
    <property type="match status" value="1"/>
</dbReference>
<dbReference type="AlphaFoldDB" id="A0A1I8EGU4"/>
<evidence type="ECO:0000256" key="3">
    <source>
        <dbReference type="ARBA" id="ARBA00022692"/>
    </source>
</evidence>
<dbReference type="InterPro" id="IPR050726">
    <property type="entry name" value="mGluR"/>
</dbReference>
<dbReference type="InterPro" id="IPR000337">
    <property type="entry name" value="GPCR_3"/>
</dbReference>
<feature type="compositionally biased region" description="Low complexity" evidence="10">
    <location>
        <begin position="1093"/>
        <end position="1104"/>
    </location>
</feature>